<evidence type="ECO:0000256" key="1">
    <source>
        <dbReference type="ARBA" id="ARBA00005582"/>
    </source>
</evidence>
<dbReference type="Proteomes" id="UP000642284">
    <property type="component" value="Unassembled WGS sequence"/>
</dbReference>
<evidence type="ECO:0000313" key="6">
    <source>
        <dbReference type="Proteomes" id="UP000642284"/>
    </source>
</evidence>
<dbReference type="InterPro" id="IPR051325">
    <property type="entry name" value="Nudix_hydrolase_domain"/>
</dbReference>
<evidence type="ECO:0000256" key="3">
    <source>
        <dbReference type="RuleBase" id="RU003476"/>
    </source>
</evidence>
<feature type="domain" description="Nudix hydrolase" evidence="4">
    <location>
        <begin position="26"/>
        <end position="155"/>
    </location>
</feature>
<proteinExistence type="inferred from homology"/>
<evidence type="ECO:0000313" key="5">
    <source>
        <dbReference type="EMBL" id="MBC9716019.1"/>
    </source>
</evidence>
<dbReference type="InterPro" id="IPR020084">
    <property type="entry name" value="NUDIX_hydrolase_CS"/>
</dbReference>
<comment type="caution">
    <text evidence="5">The sequence shown here is derived from an EMBL/GenBank/DDBJ whole genome shotgun (WGS) entry which is preliminary data.</text>
</comment>
<evidence type="ECO:0000256" key="2">
    <source>
        <dbReference type="ARBA" id="ARBA00022801"/>
    </source>
</evidence>
<dbReference type="InterPro" id="IPR015797">
    <property type="entry name" value="NUDIX_hydrolase-like_dom_sf"/>
</dbReference>
<evidence type="ECO:0000259" key="4">
    <source>
        <dbReference type="PROSITE" id="PS51462"/>
    </source>
</evidence>
<dbReference type="PANTHER" id="PTHR21340:SF0">
    <property type="entry name" value="BIS(5'-NUCLEOSYL)-TETRAPHOSPHATASE [ASYMMETRICAL]"/>
    <property type="match status" value="1"/>
</dbReference>
<dbReference type="PROSITE" id="PS51462">
    <property type="entry name" value="NUDIX"/>
    <property type="match status" value="1"/>
</dbReference>
<organism evidence="5 6">
    <name type="scientific">Streptomyces polyasparticus</name>
    <dbReference type="NCBI Taxonomy" id="2767826"/>
    <lineage>
        <taxon>Bacteria</taxon>
        <taxon>Bacillati</taxon>
        <taxon>Actinomycetota</taxon>
        <taxon>Actinomycetes</taxon>
        <taxon>Kitasatosporales</taxon>
        <taxon>Streptomycetaceae</taxon>
        <taxon>Streptomyces</taxon>
    </lineage>
</organism>
<dbReference type="Pfam" id="PF00293">
    <property type="entry name" value="NUDIX"/>
    <property type="match status" value="1"/>
</dbReference>
<name>A0ABR7SME2_9ACTN</name>
<dbReference type="EMBL" id="JACTVJ010000012">
    <property type="protein sequence ID" value="MBC9716019.1"/>
    <property type="molecule type" value="Genomic_DNA"/>
</dbReference>
<dbReference type="InterPro" id="IPR020476">
    <property type="entry name" value="Nudix_hydrolase"/>
</dbReference>
<dbReference type="SUPFAM" id="SSF55811">
    <property type="entry name" value="Nudix"/>
    <property type="match status" value="1"/>
</dbReference>
<accession>A0ABR7SME2</accession>
<dbReference type="PRINTS" id="PR00502">
    <property type="entry name" value="NUDIXFAMILY"/>
</dbReference>
<dbReference type="InterPro" id="IPR000086">
    <property type="entry name" value="NUDIX_hydrolase_dom"/>
</dbReference>
<dbReference type="PROSITE" id="PS00893">
    <property type="entry name" value="NUDIX_BOX"/>
    <property type="match status" value="1"/>
</dbReference>
<keyword evidence="2 3" id="KW-0378">Hydrolase</keyword>
<keyword evidence="6" id="KW-1185">Reference proteome</keyword>
<dbReference type="Gene3D" id="3.90.79.10">
    <property type="entry name" value="Nucleoside Triphosphate Pyrophosphohydrolase"/>
    <property type="match status" value="1"/>
</dbReference>
<comment type="similarity">
    <text evidence="1 3">Belongs to the Nudix hydrolase family.</text>
</comment>
<dbReference type="PANTHER" id="PTHR21340">
    <property type="entry name" value="DIADENOSINE 5,5-P1,P4-TETRAPHOSPHATE PYROPHOSPHOHYDROLASE MUTT"/>
    <property type="match status" value="1"/>
</dbReference>
<protein>
    <submittedName>
        <fullName evidence="5">NUDIX hydrolase</fullName>
    </submittedName>
</protein>
<sequence>MQESQHALCVDDDASAMLARPDAQRDGPLAAEVWVFDAELSHILMVDHRWRGWVPPGGKVEPGETQRMAALREVFEETGVQVDLLERPAAVTVRSYRSGWSATLGISFMAVADRRTPLMPEEGQAVAWLPLDEPWQGWFARDRRRMRQCAAWISEHANGPRTLKQSAGPVTEDAQPLRVSISEVSCGTTSKRSPTTP</sequence>
<reference evidence="5 6" key="1">
    <citation type="submission" date="2020-08" db="EMBL/GenBank/DDBJ databases">
        <title>Genemic of Streptomyces polyaspartic.</title>
        <authorList>
            <person name="Liu W."/>
        </authorList>
    </citation>
    <scope>NUCLEOTIDE SEQUENCE [LARGE SCALE GENOMIC DNA]</scope>
    <source>
        <strain evidence="5 6">TRM66268-LWL</strain>
    </source>
</reference>
<dbReference type="GO" id="GO:0016787">
    <property type="term" value="F:hydrolase activity"/>
    <property type="evidence" value="ECO:0007669"/>
    <property type="project" value="UniProtKB-KW"/>
</dbReference>
<gene>
    <name evidence="5" type="ORF">H9Y04_26100</name>
</gene>